<protein>
    <submittedName>
        <fullName evidence="2">Uncharacterized protein</fullName>
    </submittedName>
</protein>
<gene>
    <name evidence="2" type="ORF">ACFVKH_18070</name>
</gene>
<dbReference type="RefSeq" id="WP_377967675.1">
    <property type="nucleotide sequence ID" value="NZ_JBHZOL010000101.1"/>
</dbReference>
<feature type="signal peptide" evidence="1">
    <location>
        <begin position="1"/>
        <end position="25"/>
    </location>
</feature>
<name>A0ABW6IJM3_9CYAN</name>
<sequence length="113" mass="12661">MKKLLLLSQCSLLLLVAAGSLPAAAEDVPRRFQTCRSSFVQPNVEHPASATPTQTPQPLIQRNCVNRIHRFRTGTALCGLDEYGQPTLGEFRQFETRQQGRTIRSQPQLVRCL</sequence>
<evidence type="ECO:0000313" key="2">
    <source>
        <dbReference type="EMBL" id="MFE4108194.1"/>
    </source>
</evidence>
<feature type="chain" id="PRO_5045340743" evidence="1">
    <location>
        <begin position="26"/>
        <end position="113"/>
    </location>
</feature>
<evidence type="ECO:0000313" key="3">
    <source>
        <dbReference type="Proteomes" id="UP001600165"/>
    </source>
</evidence>
<dbReference type="Proteomes" id="UP001600165">
    <property type="component" value="Unassembled WGS sequence"/>
</dbReference>
<comment type="caution">
    <text evidence="2">The sequence shown here is derived from an EMBL/GenBank/DDBJ whole genome shotgun (WGS) entry which is preliminary data.</text>
</comment>
<proteinExistence type="predicted"/>
<evidence type="ECO:0000256" key="1">
    <source>
        <dbReference type="SAM" id="SignalP"/>
    </source>
</evidence>
<organism evidence="2 3">
    <name type="scientific">Almyronema epifaneia S1</name>
    <dbReference type="NCBI Taxonomy" id="2991925"/>
    <lineage>
        <taxon>Bacteria</taxon>
        <taxon>Bacillati</taxon>
        <taxon>Cyanobacteriota</taxon>
        <taxon>Cyanophyceae</taxon>
        <taxon>Nodosilineales</taxon>
        <taxon>Nodosilineaceae</taxon>
        <taxon>Almyronema</taxon>
        <taxon>Almyronema epifaneia</taxon>
    </lineage>
</organism>
<reference evidence="2 3" key="1">
    <citation type="submission" date="2024-10" db="EMBL/GenBank/DDBJ databases">
        <authorList>
            <person name="Ratan Roy A."/>
            <person name="Morales Sandoval P.H."/>
            <person name="De Los Santos Villalobos S."/>
            <person name="Chakraborty S."/>
            <person name="Mukherjee J."/>
        </authorList>
    </citation>
    <scope>NUCLEOTIDE SEQUENCE [LARGE SCALE GENOMIC DNA]</scope>
    <source>
        <strain evidence="2 3">S1</strain>
    </source>
</reference>
<accession>A0ABW6IJM3</accession>
<keyword evidence="1" id="KW-0732">Signal</keyword>
<keyword evidence="3" id="KW-1185">Reference proteome</keyword>
<dbReference type="EMBL" id="JBHZOL010000101">
    <property type="protein sequence ID" value="MFE4108194.1"/>
    <property type="molecule type" value="Genomic_DNA"/>
</dbReference>